<proteinExistence type="predicted"/>
<sequence length="536" mass="58277">MKRRRVPSERHANRRRLRSPFFYGRLRHGGHALRMRSEVAHDGAGFAAVSDWRFVDRARRWTRHQRDEVSNHETGSPTPHALDRPAYASRCVDPSHPDALAARSRSAAARRGPKPAAGGAALDTAGLGATEGGAIDGAAAMRCAAQGIGTGRDTARRHVCRAGADGRRAGLCTMAGRRGNVVCRTRIDAERDDDGLASPGGGTVANRGDGRCVARSRSTMSAPRGDWGDGWRKRRMTGFTLLEVVLAMPLGLLVVMAATAIYLAGIRLWRVQAERYDVNERAFFALTQLTRAVGMAGYRNWDPMEGAIRLPGQGARDWPSLRVGAECALTADKCSRFGWQGSALLEVQFHGAGFSMGNGAVHNCAGYRVKATGRLDERQLSIFYVDKGEDAIPSLYCRYGERQAAATDLRRPEVLVMGVEAMYIRLGLRDRGTGGLRWVAPAMRMRNRPVRPPAGERGWENVAAVAFSLVMRGAPRRGGKPRAVSVIEVFDAATGGREFKRLGNAGDVHLHVFNAVAYRRNDGGVGEEAEWLASSL</sequence>
<protein>
    <recommendedName>
        <fullName evidence="7">Transmembrane protein</fullName>
    </recommendedName>
</protein>
<dbReference type="InterPro" id="IPR032092">
    <property type="entry name" value="PilW"/>
</dbReference>
<evidence type="ECO:0000256" key="2">
    <source>
        <dbReference type="SAM" id="Phobius"/>
    </source>
</evidence>
<keyword evidence="2" id="KW-0472">Membrane</keyword>
<evidence type="ECO:0000256" key="1">
    <source>
        <dbReference type="SAM" id="MobiDB-lite"/>
    </source>
</evidence>
<evidence type="ECO:0000313" key="4">
    <source>
        <dbReference type="EMBL" id="MDN4577751.1"/>
    </source>
</evidence>
<dbReference type="AlphaFoldDB" id="A0AAW7MJV2"/>
<evidence type="ECO:0000313" key="3">
    <source>
        <dbReference type="EMBL" id="MDN4572946.1"/>
    </source>
</evidence>
<dbReference type="Proteomes" id="UP001172788">
    <property type="component" value="Unassembled WGS sequence"/>
</dbReference>
<dbReference type="Proteomes" id="UP001172791">
    <property type="component" value="Unassembled WGS sequence"/>
</dbReference>
<keyword evidence="2" id="KW-0812">Transmembrane</keyword>
<name>A0AAW7MJV2_9BURK</name>
<evidence type="ECO:0000313" key="5">
    <source>
        <dbReference type="Proteomes" id="UP001172788"/>
    </source>
</evidence>
<gene>
    <name evidence="3" type="ORF">DBA34_06700</name>
    <name evidence="4" type="ORF">DBB29_06425</name>
</gene>
<keyword evidence="5" id="KW-1185">Reference proteome</keyword>
<feature type="transmembrane region" description="Helical" evidence="2">
    <location>
        <begin position="241"/>
        <end position="265"/>
    </location>
</feature>
<accession>A0AAW7MJV2</accession>
<feature type="compositionally biased region" description="Low complexity" evidence="1">
    <location>
        <begin position="99"/>
        <end position="126"/>
    </location>
</feature>
<feature type="region of interest" description="Disordered" evidence="1">
    <location>
        <begin position="65"/>
        <end position="126"/>
    </location>
</feature>
<dbReference type="EMBL" id="QAIC01000033">
    <property type="protein sequence ID" value="MDN4572946.1"/>
    <property type="molecule type" value="Genomic_DNA"/>
</dbReference>
<evidence type="ECO:0000313" key="6">
    <source>
        <dbReference type="Proteomes" id="UP001172791"/>
    </source>
</evidence>
<reference evidence="3" key="1">
    <citation type="submission" date="2018-04" db="EMBL/GenBank/DDBJ databases">
        <authorList>
            <person name="Jy Z."/>
        </authorList>
    </citation>
    <scope>NUCLEOTIDE SEQUENCE</scope>
    <source>
        <strain evidence="4">AS13</strain>
        <strain evidence="3">LA18</strain>
    </source>
</reference>
<dbReference type="Pfam" id="PF16074">
    <property type="entry name" value="PilW"/>
    <property type="match status" value="1"/>
</dbReference>
<keyword evidence="2" id="KW-1133">Transmembrane helix</keyword>
<dbReference type="EMBL" id="QAID01000034">
    <property type="protein sequence ID" value="MDN4577751.1"/>
    <property type="molecule type" value="Genomic_DNA"/>
</dbReference>
<comment type="caution">
    <text evidence="3">The sequence shown here is derived from an EMBL/GenBank/DDBJ whole genome shotgun (WGS) entry which is preliminary data.</text>
</comment>
<evidence type="ECO:0008006" key="7">
    <source>
        <dbReference type="Google" id="ProtNLM"/>
    </source>
</evidence>
<organism evidence="3 6">
    <name type="scientific">Pandoraea cepalis</name>
    <dbReference type="NCBI Taxonomy" id="2508294"/>
    <lineage>
        <taxon>Bacteria</taxon>
        <taxon>Pseudomonadati</taxon>
        <taxon>Pseudomonadota</taxon>
        <taxon>Betaproteobacteria</taxon>
        <taxon>Burkholderiales</taxon>
        <taxon>Burkholderiaceae</taxon>
        <taxon>Pandoraea</taxon>
    </lineage>
</organism>
<dbReference type="GO" id="GO:0043683">
    <property type="term" value="P:type IV pilus assembly"/>
    <property type="evidence" value="ECO:0007669"/>
    <property type="project" value="InterPro"/>
</dbReference>